<evidence type="ECO:0000256" key="1">
    <source>
        <dbReference type="ARBA" id="ARBA00004651"/>
    </source>
</evidence>
<feature type="transmembrane region" description="Helical" evidence="6">
    <location>
        <begin position="104"/>
        <end position="126"/>
    </location>
</feature>
<evidence type="ECO:0000256" key="2">
    <source>
        <dbReference type="ARBA" id="ARBA00022475"/>
    </source>
</evidence>
<feature type="transmembrane region" description="Helical" evidence="6">
    <location>
        <begin position="20"/>
        <end position="38"/>
    </location>
</feature>
<evidence type="ECO:0000256" key="6">
    <source>
        <dbReference type="SAM" id="Phobius"/>
    </source>
</evidence>
<keyword evidence="3 6" id="KW-0812">Transmembrane</keyword>
<dbReference type="Proteomes" id="UP000677054">
    <property type="component" value="Unassembled WGS sequence"/>
</dbReference>
<evidence type="ECO:0000256" key="3">
    <source>
        <dbReference type="ARBA" id="ARBA00022692"/>
    </source>
</evidence>
<evidence type="ECO:0000256" key="4">
    <source>
        <dbReference type="ARBA" id="ARBA00022989"/>
    </source>
</evidence>
<keyword evidence="5 6" id="KW-0472">Membrane</keyword>
<proteinExistence type="predicted"/>
<dbReference type="EMBL" id="LR911226">
    <property type="protein sequence ID" value="CAD7254688.1"/>
    <property type="molecule type" value="Genomic_DNA"/>
</dbReference>
<feature type="transmembrane region" description="Helical" evidence="6">
    <location>
        <begin position="70"/>
        <end position="92"/>
    </location>
</feature>
<dbReference type="InterPro" id="IPR013604">
    <property type="entry name" value="7TM_chemorcpt"/>
</dbReference>
<dbReference type="AlphaFoldDB" id="A0A7R9AIC4"/>
<dbReference type="GO" id="GO:0005886">
    <property type="term" value="C:plasma membrane"/>
    <property type="evidence" value="ECO:0007669"/>
    <property type="project" value="UniProtKB-SubCell"/>
</dbReference>
<dbReference type="EMBL" id="CAJPEV010011708">
    <property type="protein sequence ID" value="CAG0906304.1"/>
    <property type="molecule type" value="Genomic_DNA"/>
</dbReference>
<evidence type="ECO:0000313" key="7">
    <source>
        <dbReference type="EMBL" id="CAD7254688.1"/>
    </source>
</evidence>
<evidence type="ECO:0000256" key="5">
    <source>
        <dbReference type="ARBA" id="ARBA00023136"/>
    </source>
</evidence>
<sequence length="417" mass="45952">MRTVDDGQSDYRAATDNSASATASTITLLTVTASILYWHGRGHGMSRLLGLCLELNEGGQGRGQGWGQGWGHWLALLLVVSYGVLFTVLNVLTGDKSAVVALKVVAWGFANVIVVFQPVLYCWVCWEIYRFEKLFIEKIEGAGMTVRRWLDSRETLEHLVLEMNRLYGPLLALHLAFNGAVLTIFVYLAVRDLDRRDPRWEHFAINVANCVGAFIPLLIFNFASEAVERREEHFWKAMAYRASEQAVPLMDGDPLRAGDAGERRETIADKEQMRHMALFYESRMINLTAAGFVNVGKGSLTTLLNVITTYIVILFQFGKEDKNQVVAPTASATTLSVATAFRHLFNATTVRNLVDATTVHNLFNATVIPNLLNLTTNPGLFNGTATTGLFDATATTDLFNGTAITGLFNGTGNATVF</sequence>
<reference evidence="7" key="1">
    <citation type="submission" date="2020-11" db="EMBL/GenBank/DDBJ databases">
        <authorList>
            <person name="Tran Van P."/>
        </authorList>
    </citation>
    <scope>NUCLEOTIDE SEQUENCE</scope>
</reference>
<feature type="transmembrane region" description="Helical" evidence="6">
    <location>
        <begin position="202"/>
        <end position="223"/>
    </location>
</feature>
<name>A0A7R9AIC4_9CRUS</name>
<keyword evidence="8" id="KW-1185">Reference proteome</keyword>
<organism evidence="7">
    <name type="scientific">Darwinula stevensoni</name>
    <dbReference type="NCBI Taxonomy" id="69355"/>
    <lineage>
        <taxon>Eukaryota</taxon>
        <taxon>Metazoa</taxon>
        <taxon>Ecdysozoa</taxon>
        <taxon>Arthropoda</taxon>
        <taxon>Crustacea</taxon>
        <taxon>Oligostraca</taxon>
        <taxon>Ostracoda</taxon>
        <taxon>Podocopa</taxon>
        <taxon>Podocopida</taxon>
        <taxon>Darwinulocopina</taxon>
        <taxon>Darwinuloidea</taxon>
        <taxon>Darwinulidae</taxon>
        <taxon>Darwinula</taxon>
    </lineage>
</organism>
<keyword evidence="4 6" id="KW-1133">Transmembrane helix</keyword>
<dbReference type="Pfam" id="PF08395">
    <property type="entry name" value="7tm_7"/>
    <property type="match status" value="1"/>
</dbReference>
<feature type="transmembrane region" description="Helical" evidence="6">
    <location>
        <begin position="170"/>
        <end position="190"/>
    </location>
</feature>
<accession>A0A7R9AIC4</accession>
<protein>
    <recommendedName>
        <fullName evidence="9">Gustatory receptor</fullName>
    </recommendedName>
</protein>
<dbReference type="GO" id="GO:0050909">
    <property type="term" value="P:sensory perception of taste"/>
    <property type="evidence" value="ECO:0007669"/>
    <property type="project" value="InterPro"/>
</dbReference>
<evidence type="ECO:0000313" key="8">
    <source>
        <dbReference type="Proteomes" id="UP000677054"/>
    </source>
</evidence>
<evidence type="ECO:0008006" key="9">
    <source>
        <dbReference type="Google" id="ProtNLM"/>
    </source>
</evidence>
<keyword evidence="2" id="KW-1003">Cell membrane</keyword>
<comment type="subcellular location">
    <subcellularLocation>
        <location evidence="1">Cell membrane</location>
        <topology evidence="1">Multi-pass membrane protein</topology>
    </subcellularLocation>
</comment>
<gene>
    <name evidence="7" type="ORF">DSTB1V02_LOCUS14434</name>
</gene>